<dbReference type="Proteomes" id="UP000565155">
    <property type="component" value="Unassembled WGS sequence"/>
</dbReference>
<dbReference type="InterPro" id="IPR002921">
    <property type="entry name" value="Fungal_lipase-type"/>
</dbReference>
<dbReference type="RefSeq" id="WP_005374861.1">
    <property type="nucleotide sequence ID" value="NZ_CAJDZC010000003.1"/>
</dbReference>
<dbReference type="EMBL" id="JABCMA010000015">
    <property type="protein sequence ID" value="NMR74782.1"/>
    <property type="molecule type" value="Genomic_DNA"/>
</dbReference>
<dbReference type="AlphaFoldDB" id="A0A0N8HM68"/>
<reference evidence="2 3" key="1">
    <citation type="submission" date="2020-04" db="EMBL/GenBank/DDBJ databases">
        <title>Whole-genome sequencing of Vibrio spp. from China reveals different genetic environments of blaCTX-M-14 among diverse lineages.</title>
        <authorList>
            <person name="Zheng Z."/>
            <person name="Ye L."/>
            <person name="Chen S."/>
        </authorList>
    </citation>
    <scope>NUCLEOTIDE SEQUENCE [LARGE SCALE GENOMIC DNA]</scope>
    <source>
        <strain evidence="2 3">Vb1636</strain>
    </source>
</reference>
<proteinExistence type="predicted"/>
<name>A0A0N8HM68_VIBAL</name>
<dbReference type="Gene3D" id="3.40.50.1820">
    <property type="entry name" value="alpha/beta hydrolase"/>
    <property type="match status" value="1"/>
</dbReference>
<dbReference type="PANTHER" id="PTHR45856">
    <property type="entry name" value="ALPHA/BETA-HYDROLASES SUPERFAMILY PROTEIN"/>
    <property type="match status" value="1"/>
</dbReference>
<evidence type="ECO:0000313" key="2">
    <source>
        <dbReference type="EMBL" id="NMR74782.1"/>
    </source>
</evidence>
<feature type="domain" description="Fungal lipase-type" evidence="1">
    <location>
        <begin position="91"/>
        <end position="218"/>
    </location>
</feature>
<dbReference type="InterPro" id="IPR029058">
    <property type="entry name" value="AB_hydrolase_fold"/>
</dbReference>
<dbReference type="CDD" id="cd00519">
    <property type="entry name" value="Lipase_3"/>
    <property type="match status" value="1"/>
</dbReference>
<dbReference type="PANTHER" id="PTHR45856:SF24">
    <property type="entry name" value="FUNGAL LIPASE-LIKE DOMAIN-CONTAINING PROTEIN"/>
    <property type="match status" value="1"/>
</dbReference>
<gene>
    <name evidence="2" type="ORF">HKB35_14285</name>
</gene>
<dbReference type="Pfam" id="PF01764">
    <property type="entry name" value="Lipase_3"/>
    <property type="match status" value="1"/>
</dbReference>
<organism evidence="2 3">
    <name type="scientific">Vibrio alginolyticus</name>
    <dbReference type="NCBI Taxonomy" id="663"/>
    <lineage>
        <taxon>Bacteria</taxon>
        <taxon>Pseudomonadati</taxon>
        <taxon>Pseudomonadota</taxon>
        <taxon>Gammaproteobacteria</taxon>
        <taxon>Vibrionales</taxon>
        <taxon>Vibrionaceae</taxon>
        <taxon>Vibrio</taxon>
    </lineage>
</organism>
<evidence type="ECO:0000259" key="1">
    <source>
        <dbReference type="Pfam" id="PF01764"/>
    </source>
</evidence>
<dbReference type="SUPFAM" id="SSF53474">
    <property type="entry name" value="alpha/beta-Hydrolases"/>
    <property type="match status" value="1"/>
</dbReference>
<comment type="caution">
    <text evidence="2">The sequence shown here is derived from an EMBL/GenBank/DDBJ whole genome shotgun (WGS) entry which is preliminary data.</text>
</comment>
<dbReference type="InterPro" id="IPR051218">
    <property type="entry name" value="Sec_MonoDiacylglyc_Lipase"/>
</dbReference>
<dbReference type="OrthoDB" id="5522031at2"/>
<dbReference type="GeneID" id="75165346"/>
<dbReference type="GO" id="GO:0006629">
    <property type="term" value="P:lipid metabolic process"/>
    <property type="evidence" value="ECO:0007669"/>
    <property type="project" value="InterPro"/>
</dbReference>
<sequence>MPSLTPKLASEIANIPYGVYQGQGRLAFRGEGGFEKHFAFSQQDVFSGRTGGITGLDRIPLFRKVVPGVMRTSEAFAVIGIGKGKYKGDLVISIRGTQNANDWVTNLNVGLKGSPNGSIAHAGFINSFSSIKPSIKQYLQQCQNLPNRIHCVGHSLGGALASLCSDWLREEYSLRVNLYTFGAPRVGLEQYSRKSSKSNDKVYRCTHGADPVPKVPVWPFIHAPHNGDEYRLDASTGFNLNAHSMSSETSLGYLDNANSETWGAIKVRSNKYLYTPTRFKFEHRNQASFTEYWSERIQAALITLLKDTGLFAAIAAQATVSTGMTFYDILARNIEKVAKASKVRESQVKGLLGHMLVFIGKPVTAIEDMSAKFIRNVFLMVFGKLYRAAQMAISAVK</sequence>
<dbReference type="ESTHER" id="vibal-q1vfy5">
    <property type="family name" value="Lipase_3"/>
</dbReference>
<evidence type="ECO:0000313" key="3">
    <source>
        <dbReference type="Proteomes" id="UP000565155"/>
    </source>
</evidence>
<accession>A0A0N8HM68</accession>
<protein>
    <submittedName>
        <fullName evidence="2">Lipase family protein</fullName>
    </submittedName>
</protein>